<evidence type="ECO:0000256" key="2">
    <source>
        <dbReference type="ARBA" id="ARBA00009984"/>
    </source>
</evidence>
<reference evidence="12" key="1">
    <citation type="submission" date="2011-01" db="EMBL/GenBank/DDBJ databases">
        <title>Complete sequence of chromosome of Thermovibrio ammonificans HB-1.</title>
        <authorList>
            <consortium name="US DOE Joint Genome Institute"/>
            <person name="Lucas S."/>
            <person name="Copeland A."/>
            <person name="Lapidus A."/>
            <person name="Cheng J.-F."/>
            <person name="Goodwin L."/>
            <person name="Pitluck S."/>
            <person name="Davenport K."/>
            <person name="Detter J.C."/>
            <person name="Han C."/>
            <person name="Tapia R."/>
            <person name="Land M."/>
            <person name="Hauser L."/>
            <person name="Kyrpides N."/>
            <person name="Ivanova N."/>
            <person name="Ovchinnikova G."/>
            <person name="Vetriani C."/>
            <person name="Woyke T."/>
        </authorList>
    </citation>
    <scope>NUCLEOTIDE SEQUENCE [LARGE SCALE GENOMIC DNA]</scope>
    <source>
        <strain evidence="12">HB-1</strain>
    </source>
</reference>
<dbReference type="PROSITE" id="PS00409">
    <property type="entry name" value="PROKAR_NTER_METHYL"/>
    <property type="match status" value="1"/>
</dbReference>
<accession>E8T2H0</accession>
<evidence type="ECO:0000256" key="10">
    <source>
        <dbReference type="SAM" id="Phobius"/>
    </source>
</evidence>
<keyword evidence="9 10" id="KW-0472">Membrane</keyword>
<dbReference type="Gene3D" id="3.30.700.10">
    <property type="entry name" value="Glycoprotein, Type 4 Pilin"/>
    <property type="match status" value="1"/>
</dbReference>
<evidence type="ECO:0000256" key="6">
    <source>
        <dbReference type="ARBA" id="ARBA00022519"/>
    </source>
</evidence>
<organism evidence="12 13">
    <name type="scientific">Thermovibrio ammonificans (strain DSM 15698 / JCM 12110 / HB-1)</name>
    <dbReference type="NCBI Taxonomy" id="648996"/>
    <lineage>
        <taxon>Bacteria</taxon>
        <taxon>Pseudomonadati</taxon>
        <taxon>Aquificota</taxon>
        <taxon>Aquificia</taxon>
        <taxon>Desulfurobacteriales</taxon>
        <taxon>Desulfurobacteriaceae</taxon>
        <taxon>Thermovibrio</taxon>
    </lineage>
</organism>
<dbReference type="PANTHER" id="PTHR30093:SF44">
    <property type="entry name" value="TYPE II SECRETION SYSTEM CORE PROTEIN G"/>
    <property type="match status" value="1"/>
</dbReference>
<keyword evidence="6" id="KW-0997">Cell inner membrane</keyword>
<evidence type="ECO:0000256" key="8">
    <source>
        <dbReference type="ARBA" id="ARBA00022989"/>
    </source>
</evidence>
<gene>
    <name evidence="12" type="ordered locus">Theam_1098</name>
</gene>
<feature type="transmembrane region" description="Helical" evidence="10">
    <location>
        <begin position="21"/>
        <end position="40"/>
    </location>
</feature>
<evidence type="ECO:0000313" key="12">
    <source>
        <dbReference type="EMBL" id="ADU97065.1"/>
    </source>
</evidence>
<proteinExistence type="inferred from homology"/>
<dbReference type="KEGG" id="tam:Theam_1098"/>
<dbReference type="InterPro" id="IPR000983">
    <property type="entry name" value="Bac_GSPG_pilin"/>
</dbReference>
<keyword evidence="5" id="KW-0488">Methylation</keyword>
<dbReference type="AlphaFoldDB" id="E8T2H0"/>
<dbReference type="NCBIfam" id="TIGR02532">
    <property type="entry name" value="IV_pilin_GFxxxE"/>
    <property type="match status" value="1"/>
</dbReference>
<comment type="subcellular location">
    <subcellularLocation>
        <location evidence="1">Cell inner membrane</location>
        <topology evidence="1">Single-pass membrane protein</topology>
    </subcellularLocation>
</comment>
<evidence type="ECO:0000256" key="3">
    <source>
        <dbReference type="ARBA" id="ARBA00020042"/>
    </source>
</evidence>
<sequence>MERVTEVKMERRRRGFTLIELMVVIVILGLLAALVAPKFLKRGEEAKVTTTKVQMKNIEQALKLYKLNNSLYPTTEQGLKALVEKPTTPPVPRNWKGPYMDKIPKDAWGNNFIYVSNGKHFTLISPGPDGEEGTSDDLKVSD</sequence>
<dbReference type="GO" id="GO:0015628">
    <property type="term" value="P:protein secretion by the type II secretion system"/>
    <property type="evidence" value="ECO:0007669"/>
    <property type="project" value="InterPro"/>
</dbReference>
<dbReference type="SUPFAM" id="SSF54523">
    <property type="entry name" value="Pili subunits"/>
    <property type="match status" value="1"/>
</dbReference>
<dbReference type="InterPro" id="IPR010054">
    <property type="entry name" value="Type2_sec_GspG"/>
</dbReference>
<evidence type="ECO:0000256" key="1">
    <source>
        <dbReference type="ARBA" id="ARBA00004377"/>
    </source>
</evidence>
<keyword evidence="4" id="KW-1003">Cell membrane</keyword>
<evidence type="ECO:0000256" key="4">
    <source>
        <dbReference type="ARBA" id="ARBA00022475"/>
    </source>
</evidence>
<dbReference type="Pfam" id="PF07963">
    <property type="entry name" value="N_methyl"/>
    <property type="match status" value="1"/>
</dbReference>
<evidence type="ECO:0000256" key="5">
    <source>
        <dbReference type="ARBA" id="ARBA00022481"/>
    </source>
</evidence>
<feature type="domain" description="Type II secretion system protein GspG C-terminal" evidence="11">
    <location>
        <begin position="39"/>
        <end position="137"/>
    </location>
</feature>
<evidence type="ECO:0000259" key="11">
    <source>
        <dbReference type="Pfam" id="PF08334"/>
    </source>
</evidence>
<keyword evidence="13" id="KW-1185">Reference proteome</keyword>
<dbReference type="PRINTS" id="PR00813">
    <property type="entry name" value="BCTERIALGSPG"/>
</dbReference>
<keyword evidence="7 10" id="KW-0812">Transmembrane</keyword>
<dbReference type="STRING" id="648996.Theam_1098"/>
<dbReference type="PANTHER" id="PTHR30093">
    <property type="entry name" value="GENERAL SECRETION PATHWAY PROTEIN G"/>
    <property type="match status" value="1"/>
</dbReference>
<dbReference type="Proteomes" id="UP000006362">
    <property type="component" value="Chromosome"/>
</dbReference>
<evidence type="ECO:0000313" key="13">
    <source>
        <dbReference type="Proteomes" id="UP000006362"/>
    </source>
</evidence>
<dbReference type="Pfam" id="PF08334">
    <property type="entry name" value="T2SSG"/>
    <property type="match status" value="1"/>
</dbReference>
<comment type="similarity">
    <text evidence="2">Belongs to the GSP G family.</text>
</comment>
<dbReference type="HOGENOM" id="CLU_091705_2_1_0"/>
<name>E8T2H0_THEA1</name>
<dbReference type="InterPro" id="IPR045584">
    <property type="entry name" value="Pilin-like"/>
</dbReference>
<dbReference type="NCBIfam" id="TIGR01710">
    <property type="entry name" value="typeII_sec_gspG"/>
    <property type="match status" value="1"/>
</dbReference>
<dbReference type="GO" id="GO:0005886">
    <property type="term" value="C:plasma membrane"/>
    <property type="evidence" value="ECO:0007669"/>
    <property type="project" value="UniProtKB-SubCell"/>
</dbReference>
<evidence type="ECO:0000256" key="7">
    <source>
        <dbReference type="ARBA" id="ARBA00022692"/>
    </source>
</evidence>
<dbReference type="EMBL" id="CP002444">
    <property type="protein sequence ID" value="ADU97065.1"/>
    <property type="molecule type" value="Genomic_DNA"/>
</dbReference>
<dbReference type="GO" id="GO:0015627">
    <property type="term" value="C:type II protein secretion system complex"/>
    <property type="evidence" value="ECO:0007669"/>
    <property type="project" value="InterPro"/>
</dbReference>
<protein>
    <recommendedName>
        <fullName evidence="3">Type II secretion system core protein G</fullName>
    </recommendedName>
</protein>
<dbReference type="InterPro" id="IPR013545">
    <property type="entry name" value="T2SS_protein-GspG_C"/>
</dbReference>
<dbReference type="InterPro" id="IPR012902">
    <property type="entry name" value="N_methyl_site"/>
</dbReference>
<evidence type="ECO:0000256" key="9">
    <source>
        <dbReference type="ARBA" id="ARBA00023136"/>
    </source>
</evidence>
<keyword evidence="8 10" id="KW-1133">Transmembrane helix</keyword>
<dbReference type="eggNOG" id="COG2165">
    <property type="taxonomic scope" value="Bacteria"/>
</dbReference>